<dbReference type="Proteomes" id="UP000030665">
    <property type="component" value="Unassembled WGS sequence"/>
</dbReference>
<evidence type="ECO:0000313" key="2">
    <source>
        <dbReference type="Proteomes" id="UP000030665"/>
    </source>
</evidence>
<dbReference type="EMBL" id="HG806852">
    <property type="protein sequence ID" value="CDW60045.1"/>
    <property type="molecule type" value="Genomic_DNA"/>
</dbReference>
<name>A0A077ZMW5_TRITR</name>
<dbReference type="AlphaFoldDB" id="A0A077ZMW5"/>
<reference evidence="1" key="2">
    <citation type="submission" date="2014-03" db="EMBL/GenBank/DDBJ databases">
        <title>The whipworm genome and dual-species transcriptomics of an intimate host-pathogen interaction.</title>
        <authorList>
            <person name="Foth B.J."/>
            <person name="Tsai I.J."/>
            <person name="Reid A.J."/>
            <person name="Bancroft A.J."/>
            <person name="Nichol S."/>
            <person name="Tracey A."/>
            <person name="Holroyd N."/>
            <person name="Cotton J.A."/>
            <person name="Stanley E.J."/>
            <person name="Zarowiecki M."/>
            <person name="Liu J.Z."/>
            <person name="Huckvale T."/>
            <person name="Cooper P.J."/>
            <person name="Grencis R.K."/>
            <person name="Berriman M."/>
        </authorList>
    </citation>
    <scope>NUCLEOTIDE SEQUENCE [LARGE SCALE GENOMIC DNA]</scope>
</reference>
<keyword evidence="2" id="KW-1185">Reference proteome</keyword>
<proteinExistence type="predicted"/>
<reference evidence="1" key="1">
    <citation type="submission" date="2014-01" db="EMBL/GenBank/DDBJ databases">
        <authorList>
            <person name="Aslett M."/>
        </authorList>
    </citation>
    <scope>NUCLEOTIDE SEQUENCE</scope>
</reference>
<protein>
    <submittedName>
        <fullName evidence="1">Podospora anserina S mat+ genomic DNA chromosome 4, supercontig 4</fullName>
    </submittedName>
</protein>
<gene>
    <name evidence="1" type="ORF">TTRE_0000838801</name>
</gene>
<organism evidence="1 2">
    <name type="scientific">Trichuris trichiura</name>
    <name type="common">Whipworm</name>
    <name type="synonym">Trichocephalus trichiurus</name>
    <dbReference type="NCBI Taxonomy" id="36087"/>
    <lineage>
        <taxon>Eukaryota</taxon>
        <taxon>Metazoa</taxon>
        <taxon>Ecdysozoa</taxon>
        <taxon>Nematoda</taxon>
        <taxon>Enoplea</taxon>
        <taxon>Dorylaimia</taxon>
        <taxon>Trichinellida</taxon>
        <taxon>Trichuridae</taxon>
        <taxon>Trichuris</taxon>
    </lineage>
</organism>
<accession>A0A077ZMW5</accession>
<evidence type="ECO:0000313" key="1">
    <source>
        <dbReference type="EMBL" id="CDW60045.1"/>
    </source>
</evidence>
<sequence>MDIWKDFSIADAIVAVDKAITAIKLATVITCWNSDAAPGSAPPKAEPIKEVMEEIVSLEMKEEQTEDDLLEMTGAETFPGNEDEDLEEAMPENKLILENLVKGF</sequence>